<reference evidence="7 8" key="1">
    <citation type="submission" date="2020-11" db="EMBL/GenBank/DDBJ databases">
        <title>Treponema Peruensis nv. sp., first commensal Treponema isolated from human feces.</title>
        <authorList>
            <person name="Belkhou C."/>
            <person name="Raes J."/>
        </authorList>
    </citation>
    <scope>NUCLEOTIDE SEQUENCE [LARGE SCALE GENOMIC DNA]</scope>
    <source>
        <strain evidence="7 8">RCC2812</strain>
    </source>
</reference>
<accession>A0A7T3RFI1</accession>
<sequence length="511" mass="58552">MIEKKRIAINTLMLYFRMVLIMGVALYTSRIVLKVLGAADYGLYNVVGGVVSMFSFLNGSLSSGTSRFITYDIGIGNEERLRETFNVAFMSHLILAFIILLLTETIGLWFVNNKLVFDESRRFAVNIVYQFSVLTLMLQLTQVPFAADIIAHEKMNVYAYVSIVEVLLRLAMIFLLQLNSSIDNLIFYSSILFFVQFIILGIYRLYCRKYFSESRFQFCKDKTRYKEIFSFSGWDVIGSLSVLSQGQGINILLNMFFGPVVNAARAITYQLEGAVSQLTNNFMTAVNPQIVKSFAAKKYDEMIDLIEDASKFGFFLLSVFLIPILFKLDYILQLWLKDVPEQTEIFAKIILTMLMIRIIARPVIHGIHATGHIKRLNLIAGLVGLLPLPVTYILFKLDFPAVWAFLTLFIWGVTANILETIIFKMEMKTFKLVKYFMEVYFRCFVVGLVCFALDYLLAKYIVGNFFIFLLFYGLSVLMNAVIVFCLGFDKNKQKKIIGFIRGKFHAKTNAQ</sequence>
<evidence type="ECO:0000256" key="5">
    <source>
        <dbReference type="ARBA" id="ARBA00023136"/>
    </source>
</evidence>
<dbReference type="KEGG" id="tper:IWA51_05965"/>
<evidence type="ECO:0000256" key="6">
    <source>
        <dbReference type="SAM" id="Phobius"/>
    </source>
</evidence>
<feature type="transmembrane region" description="Helical" evidence="6">
    <location>
        <begin position="312"/>
        <end position="333"/>
    </location>
</feature>
<feature type="transmembrane region" description="Helical" evidence="6">
    <location>
        <begin position="87"/>
        <end position="111"/>
    </location>
</feature>
<keyword evidence="3 6" id="KW-0812">Transmembrane</keyword>
<keyword evidence="2" id="KW-1003">Cell membrane</keyword>
<name>A0A7T3RFI1_9SPIR</name>
<dbReference type="PANTHER" id="PTHR30250">
    <property type="entry name" value="PST FAMILY PREDICTED COLANIC ACID TRANSPORTER"/>
    <property type="match status" value="1"/>
</dbReference>
<evidence type="ECO:0000256" key="3">
    <source>
        <dbReference type="ARBA" id="ARBA00022692"/>
    </source>
</evidence>
<evidence type="ECO:0000313" key="8">
    <source>
        <dbReference type="Proteomes" id="UP000595224"/>
    </source>
</evidence>
<organism evidence="7 8">
    <name type="scientific">Treponema peruense</name>
    <dbReference type="NCBI Taxonomy" id="2787628"/>
    <lineage>
        <taxon>Bacteria</taxon>
        <taxon>Pseudomonadati</taxon>
        <taxon>Spirochaetota</taxon>
        <taxon>Spirochaetia</taxon>
        <taxon>Spirochaetales</taxon>
        <taxon>Treponemataceae</taxon>
        <taxon>Treponema</taxon>
    </lineage>
</organism>
<feature type="transmembrane region" description="Helical" evidence="6">
    <location>
        <begin position="12"/>
        <end position="29"/>
    </location>
</feature>
<evidence type="ECO:0000256" key="4">
    <source>
        <dbReference type="ARBA" id="ARBA00022989"/>
    </source>
</evidence>
<feature type="transmembrane region" description="Helical" evidence="6">
    <location>
        <begin position="376"/>
        <end position="395"/>
    </location>
</feature>
<feature type="transmembrane region" description="Helical" evidence="6">
    <location>
        <begin position="41"/>
        <end position="61"/>
    </location>
</feature>
<dbReference type="AlphaFoldDB" id="A0A7T3RFI1"/>
<dbReference type="Proteomes" id="UP000595224">
    <property type="component" value="Chromosome"/>
</dbReference>
<dbReference type="InterPro" id="IPR050833">
    <property type="entry name" value="Poly_Biosynth_Transport"/>
</dbReference>
<feature type="transmembrane region" description="Helical" evidence="6">
    <location>
        <begin position="157"/>
        <end position="179"/>
    </location>
</feature>
<evidence type="ECO:0000256" key="1">
    <source>
        <dbReference type="ARBA" id="ARBA00004651"/>
    </source>
</evidence>
<keyword evidence="5 6" id="KW-0472">Membrane</keyword>
<protein>
    <submittedName>
        <fullName evidence="7">Polysaccharide biosynthesis protein</fullName>
    </submittedName>
</protein>
<dbReference type="PANTHER" id="PTHR30250:SF26">
    <property type="entry name" value="PSMA PROTEIN"/>
    <property type="match status" value="1"/>
</dbReference>
<feature type="transmembrane region" description="Helical" evidence="6">
    <location>
        <begin position="123"/>
        <end position="145"/>
    </location>
</feature>
<dbReference type="GO" id="GO:0005886">
    <property type="term" value="C:plasma membrane"/>
    <property type="evidence" value="ECO:0007669"/>
    <property type="project" value="UniProtKB-SubCell"/>
</dbReference>
<feature type="transmembrane region" description="Helical" evidence="6">
    <location>
        <begin position="185"/>
        <end position="206"/>
    </location>
</feature>
<comment type="subcellular location">
    <subcellularLocation>
        <location evidence="1">Cell membrane</location>
        <topology evidence="1">Multi-pass membrane protein</topology>
    </subcellularLocation>
</comment>
<keyword evidence="8" id="KW-1185">Reference proteome</keyword>
<evidence type="ECO:0000256" key="2">
    <source>
        <dbReference type="ARBA" id="ARBA00022475"/>
    </source>
</evidence>
<gene>
    <name evidence="7" type="ORF">IWA51_05965</name>
</gene>
<proteinExistence type="predicted"/>
<dbReference type="EMBL" id="CP064936">
    <property type="protein sequence ID" value="QQA02120.1"/>
    <property type="molecule type" value="Genomic_DNA"/>
</dbReference>
<feature type="transmembrane region" description="Helical" evidence="6">
    <location>
        <begin position="464"/>
        <end position="488"/>
    </location>
</feature>
<evidence type="ECO:0000313" key="7">
    <source>
        <dbReference type="EMBL" id="QQA02120.1"/>
    </source>
</evidence>
<feature type="transmembrane region" description="Helical" evidence="6">
    <location>
        <begin position="345"/>
        <end position="364"/>
    </location>
</feature>
<keyword evidence="4 6" id="KW-1133">Transmembrane helix</keyword>
<dbReference type="RefSeq" id="WP_198443582.1">
    <property type="nucleotide sequence ID" value="NZ_CBCSHE010000006.1"/>
</dbReference>
<feature type="transmembrane region" description="Helical" evidence="6">
    <location>
        <begin position="439"/>
        <end position="458"/>
    </location>
</feature>
<feature type="transmembrane region" description="Helical" evidence="6">
    <location>
        <begin position="401"/>
        <end position="418"/>
    </location>
</feature>